<evidence type="ECO:0000313" key="1">
    <source>
        <dbReference type="EMBL" id="GAA1180489.1"/>
    </source>
</evidence>
<keyword evidence="2" id="KW-1185">Reference proteome</keyword>
<evidence type="ECO:0008006" key="3">
    <source>
        <dbReference type="Google" id="ProtNLM"/>
    </source>
</evidence>
<evidence type="ECO:0000313" key="2">
    <source>
        <dbReference type="Proteomes" id="UP001501371"/>
    </source>
</evidence>
<sequence length="62" mass="6798">MSLEFTTDILEAWCRPEDAARVRGDGAARVRGEGARRTYAEQALPGYSAVLAMNCTSYKPNC</sequence>
<comment type="caution">
    <text evidence="1">The sequence shown here is derived from an EMBL/GenBank/DDBJ whole genome shotgun (WGS) entry which is preliminary data.</text>
</comment>
<dbReference type="EMBL" id="BAAAKV010000038">
    <property type="protein sequence ID" value="GAA1180489.1"/>
    <property type="molecule type" value="Genomic_DNA"/>
</dbReference>
<organism evidence="1 2">
    <name type="scientific">Streptomyces hebeiensis</name>
    <dbReference type="NCBI Taxonomy" id="229486"/>
    <lineage>
        <taxon>Bacteria</taxon>
        <taxon>Bacillati</taxon>
        <taxon>Actinomycetota</taxon>
        <taxon>Actinomycetes</taxon>
        <taxon>Kitasatosporales</taxon>
        <taxon>Streptomycetaceae</taxon>
        <taxon>Streptomyces</taxon>
    </lineage>
</organism>
<gene>
    <name evidence="1" type="ORF">GCM10009654_42120</name>
</gene>
<dbReference type="Proteomes" id="UP001501371">
    <property type="component" value="Unassembled WGS sequence"/>
</dbReference>
<proteinExistence type="predicted"/>
<protein>
    <recommendedName>
        <fullName evidence="3">Mersacidin/lichenicidin family type 2 lantibiotic</fullName>
    </recommendedName>
</protein>
<name>A0ABN1UY14_9ACTN</name>
<reference evidence="1 2" key="1">
    <citation type="journal article" date="2019" name="Int. J. Syst. Evol. Microbiol.">
        <title>The Global Catalogue of Microorganisms (GCM) 10K type strain sequencing project: providing services to taxonomists for standard genome sequencing and annotation.</title>
        <authorList>
            <consortium name="The Broad Institute Genomics Platform"/>
            <consortium name="The Broad Institute Genome Sequencing Center for Infectious Disease"/>
            <person name="Wu L."/>
            <person name="Ma J."/>
        </authorList>
    </citation>
    <scope>NUCLEOTIDE SEQUENCE [LARGE SCALE GENOMIC DNA]</scope>
    <source>
        <strain evidence="1 2">JCM 12696</strain>
    </source>
</reference>
<accession>A0ABN1UY14</accession>